<sequence>MPAEDPAPEYSLPVAPPGLGYVPEGYQAPPTGRRPRRLWWWVAAGVALVAVAGGILTAVLRSDDADNRAATGDVAITLRVVGTDGSRPSTAALDRTKQILLARMTEADLTRPTVTVIGTETLLVTAAKKNTEQVKSLLTPGNLTFRRVLANVPDQPGSGTAGCRADPVERRDRAAALASAKAKLGPAFDAAARLQEPAQVDVAALAAFGTLTCDEIEALPGRMQYVVPTVTCAMLNSRAPGAFDRAEAPVVACDEERTTKYQLDVAKVVGADLADAEAKIDPQQGGWIVNLRFTESGQPKWTELTREATTATPTAGQEAQVAVALDNVVVTAPTIQGAITGDATITGGRAFDRQTAMLLAANLTNGVLPVRLVITSVETIR</sequence>
<dbReference type="AlphaFoldDB" id="A0A1M7RM24"/>
<dbReference type="STRING" id="134849.SAMN05443668_12313"/>
<dbReference type="GO" id="GO:0005886">
    <property type="term" value="C:plasma membrane"/>
    <property type="evidence" value="ECO:0007669"/>
    <property type="project" value="TreeGrafter"/>
</dbReference>
<evidence type="ECO:0000259" key="9">
    <source>
        <dbReference type="Pfam" id="PF22599"/>
    </source>
</evidence>
<keyword evidence="5 8" id="KW-1133">Transmembrane helix</keyword>
<evidence type="ECO:0000313" key="10">
    <source>
        <dbReference type="EMBL" id="SHN47367.1"/>
    </source>
</evidence>
<keyword evidence="2" id="KW-1003">Cell membrane</keyword>
<dbReference type="PANTHER" id="PTHR30081">
    <property type="entry name" value="PROTEIN-EXPORT MEMBRANE PROTEIN SEC"/>
    <property type="match status" value="1"/>
</dbReference>
<dbReference type="InterPro" id="IPR022813">
    <property type="entry name" value="SecD/SecF_arch_bac"/>
</dbReference>
<evidence type="ECO:0000256" key="2">
    <source>
        <dbReference type="ARBA" id="ARBA00022475"/>
    </source>
</evidence>
<evidence type="ECO:0000256" key="1">
    <source>
        <dbReference type="ARBA" id="ARBA00022448"/>
    </source>
</evidence>
<gene>
    <name evidence="10" type="ORF">SAMN05443668_12313</name>
</gene>
<proteinExistence type="predicted"/>
<evidence type="ECO:0000256" key="8">
    <source>
        <dbReference type="SAM" id="Phobius"/>
    </source>
</evidence>
<dbReference type="RefSeq" id="WP_143175707.1">
    <property type="nucleotide sequence ID" value="NZ_FRCS01000023.1"/>
</dbReference>
<keyword evidence="1" id="KW-0813">Transport</keyword>
<dbReference type="InterPro" id="IPR054384">
    <property type="entry name" value="SecDF_P1_head"/>
</dbReference>
<evidence type="ECO:0000313" key="11">
    <source>
        <dbReference type="Proteomes" id="UP000184440"/>
    </source>
</evidence>
<dbReference type="Gene3D" id="3.30.1360.200">
    <property type="match status" value="1"/>
</dbReference>
<keyword evidence="11" id="KW-1185">Reference proteome</keyword>
<evidence type="ECO:0000256" key="6">
    <source>
        <dbReference type="ARBA" id="ARBA00023010"/>
    </source>
</evidence>
<feature type="domain" description="SecDF P1 head subdomain" evidence="9">
    <location>
        <begin position="260"/>
        <end position="370"/>
    </location>
</feature>
<keyword evidence="3 8" id="KW-0812">Transmembrane</keyword>
<evidence type="ECO:0000256" key="3">
    <source>
        <dbReference type="ARBA" id="ARBA00022692"/>
    </source>
</evidence>
<keyword evidence="6" id="KW-0811">Translocation</keyword>
<dbReference type="Pfam" id="PF22599">
    <property type="entry name" value="SecDF_P1_head"/>
    <property type="match status" value="1"/>
</dbReference>
<dbReference type="PANTHER" id="PTHR30081:SF1">
    <property type="entry name" value="PROTEIN TRANSLOCASE SUBUNIT SECD"/>
    <property type="match status" value="1"/>
</dbReference>
<keyword evidence="4" id="KW-0653">Protein transport</keyword>
<protein>
    <recommendedName>
        <fullName evidence="9">SecDF P1 head subdomain domain-containing protein</fullName>
    </recommendedName>
</protein>
<dbReference type="GO" id="GO:0015031">
    <property type="term" value="P:protein transport"/>
    <property type="evidence" value="ECO:0007669"/>
    <property type="project" value="UniProtKB-KW"/>
</dbReference>
<evidence type="ECO:0000256" key="4">
    <source>
        <dbReference type="ARBA" id="ARBA00022927"/>
    </source>
</evidence>
<keyword evidence="7 8" id="KW-0472">Membrane</keyword>
<dbReference type="Proteomes" id="UP000184440">
    <property type="component" value="Unassembled WGS sequence"/>
</dbReference>
<name>A0A1M7RM24_9ACTN</name>
<evidence type="ECO:0000256" key="5">
    <source>
        <dbReference type="ARBA" id="ARBA00022989"/>
    </source>
</evidence>
<organism evidence="10 11">
    <name type="scientific">Cryptosporangium aurantiacum</name>
    <dbReference type="NCBI Taxonomy" id="134849"/>
    <lineage>
        <taxon>Bacteria</taxon>
        <taxon>Bacillati</taxon>
        <taxon>Actinomycetota</taxon>
        <taxon>Actinomycetes</taxon>
        <taxon>Cryptosporangiales</taxon>
        <taxon>Cryptosporangiaceae</taxon>
        <taxon>Cryptosporangium</taxon>
    </lineage>
</organism>
<feature type="transmembrane region" description="Helical" evidence="8">
    <location>
        <begin position="38"/>
        <end position="60"/>
    </location>
</feature>
<dbReference type="OrthoDB" id="5122697at2"/>
<reference evidence="10 11" key="1">
    <citation type="submission" date="2016-11" db="EMBL/GenBank/DDBJ databases">
        <authorList>
            <person name="Jaros S."/>
            <person name="Januszkiewicz K."/>
            <person name="Wedrychowicz H."/>
        </authorList>
    </citation>
    <scope>NUCLEOTIDE SEQUENCE [LARGE SCALE GENOMIC DNA]</scope>
    <source>
        <strain evidence="10 11">DSM 46144</strain>
    </source>
</reference>
<evidence type="ECO:0000256" key="7">
    <source>
        <dbReference type="ARBA" id="ARBA00023136"/>
    </source>
</evidence>
<accession>A0A1M7RM24</accession>
<dbReference type="EMBL" id="FRCS01000023">
    <property type="protein sequence ID" value="SHN47367.1"/>
    <property type="molecule type" value="Genomic_DNA"/>
</dbReference>